<reference evidence="2 4" key="1">
    <citation type="journal article" date="2006" name="Genome Res.">
        <title>Massive genome erosion and functional adaptations provide insights into the symbiotic lifestyle of Sodalis glossinidius in the tsetse host.</title>
        <authorList>
            <person name="Toh H."/>
            <person name="Weiss B.L."/>
            <person name="Perkin S.A.H."/>
            <person name="Yamashita A."/>
            <person name="Oshima K."/>
            <person name="Hattori M."/>
            <person name="Aksoy S."/>
        </authorList>
    </citation>
    <scope>NUCLEOTIDE SEQUENCE [LARGE SCALE GENOMIC DNA]</scope>
    <source>
        <strain evidence="4">morsitans</strain>
        <strain evidence="2">Morsitans</strain>
    </source>
</reference>
<reference evidence="3 5" key="2">
    <citation type="submission" date="2015-05" db="EMBL/GenBank/DDBJ databases">
        <authorList>
            <person name="Goodhead I."/>
        </authorList>
    </citation>
    <scope>NUCLEOTIDE SEQUENCE [LARGE SCALE GENOMIC DNA]</scope>
    <source>
        <strain evidence="3">B4</strain>
        <strain evidence="5">morsitans</strain>
    </source>
</reference>
<name>Q2NUW3_SODGM</name>
<evidence type="ECO:0000256" key="1">
    <source>
        <dbReference type="SAM" id="MobiDB-lite"/>
    </source>
</evidence>
<organism evidence="2 4">
    <name type="scientific">Sodalis glossinidius (strain morsitans)</name>
    <dbReference type="NCBI Taxonomy" id="343509"/>
    <lineage>
        <taxon>Bacteria</taxon>
        <taxon>Pseudomonadati</taxon>
        <taxon>Pseudomonadota</taxon>
        <taxon>Gammaproteobacteria</taxon>
        <taxon>Enterobacterales</taxon>
        <taxon>Bruguierivoracaceae</taxon>
        <taxon>Sodalis</taxon>
    </lineage>
</organism>
<evidence type="ECO:0000313" key="5">
    <source>
        <dbReference type="Proteomes" id="UP000245838"/>
    </source>
</evidence>
<evidence type="ECO:0000313" key="4">
    <source>
        <dbReference type="Proteomes" id="UP000001932"/>
    </source>
</evidence>
<dbReference type="HOGENOM" id="CLU_062795_1_0_6"/>
<protein>
    <submittedName>
        <fullName evidence="2">Hypothetical phage protein</fullName>
    </submittedName>
    <submittedName>
        <fullName evidence="3">Mu-like prophage I protein</fullName>
    </submittedName>
</protein>
<gene>
    <name evidence="2" type="ordered locus">SG0787</name>
    <name evidence="3" type="ORF">SGGMMB4_01867</name>
</gene>
<sequence>MKNTVRLVALTVVLESAGIRVQLFPAGTFRSQDSRPTDVTHWRLEAPQAQRLIDAAQARQTPYCFDYEHQAVRARENGQPAPVAGWYSQLEWVERARTMIAAGEYRFVSPLFRYDGQGNVTCLVNAALTNVPALDGMAALLAASQQLTGENNVDELLEQLRWMLNLPLSATPDEVTVELKKLIDRLSCGQGTAVAHINLLSLLSEKDNQITALSQQTSTPPDPAAYAPVSVVNELREQVAALGRQLSGNGDQQILVRRHKAFLWENDGSVKQEHVGKPAYVVDNQTISASDGGMPAQEGKPGKPASRSAAGTIIMLDAAGVWVE</sequence>
<dbReference type="EMBL" id="AP008232">
    <property type="protein sequence ID" value="BAE74062.1"/>
    <property type="molecule type" value="Genomic_DNA"/>
</dbReference>
<dbReference type="InterPro" id="IPR012106">
    <property type="entry name" value="Phage_Mu_Gp1"/>
</dbReference>
<feature type="region of interest" description="Disordered" evidence="1">
    <location>
        <begin position="287"/>
        <end position="307"/>
    </location>
</feature>
<evidence type="ECO:0000313" key="2">
    <source>
        <dbReference type="EMBL" id="BAE74062.1"/>
    </source>
</evidence>
<dbReference type="OrthoDB" id="2043985at2"/>
<dbReference type="eggNOG" id="COG4388">
    <property type="taxonomic scope" value="Bacteria"/>
</dbReference>
<dbReference type="BioCyc" id="SGLO343509:SGP1_RS06880-MONOMER"/>
<dbReference type="KEGG" id="sgl:SG0787"/>
<dbReference type="AlphaFoldDB" id="Q2NUW3"/>
<dbReference type="RefSeq" id="WP_011410650.1">
    <property type="nucleotide sequence ID" value="NC_007712.1"/>
</dbReference>
<dbReference type="Proteomes" id="UP000245838">
    <property type="component" value="Chromosome sggmmb4_Chromosome"/>
</dbReference>
<dbReference type="EMBL" id="LN854557">
    <property type="protein sequence ID" value="CRL44650.1"/>
    <property type="molecule type" value="Genomic_DNA"/>
</dbReference>
<proteinExistence type="predicted"/>
<accession>Q2NUW3</accession>
<dbReference type="STRING" id="343509.SG0787"/>
<dbReference type="Proteomes" id="UP000001932">
    <property type="component" value="Chromosome"/>
</dbReference>
<dbReference type="Pfam" id="PF10123">
    <property type="entry name" value="Mu-like_Pro"/>
    <property type="match status" value="1"/>
</dbReference>
<keyword evidence="4" id="KW-1185">Reference proteome</keyword>
<evidence type="ECO:0000313" key="3">
    <source>
        <dbReference type="EMBL" id="CRL44650.1"/>
    </source>
</evidence>